<accession>A0AAN6TNX1</accession>
<keyword evidence="2" id="KW-1185">Reference proteome</keyword>
<reference evidence="1" key="2">
    <citation type="submission" date="2023-05" db="EMBL/GenBank/DDBJ databases">
        <authorList>
            <consortium name="Lawrence Berkeley National Laboratory"/>
            <person name="Steindorff A."/>
            <person name="Hensen N."/>
            <person name="Bonometti L."/>
            <person name="Westerberg I."/>
            <person name="Brannstrom I.O."/>
            <person name="Guillou S."/>
            <person name="Cros-Aarteil S."/>
            <person name="Calhoun S."/>
            <person name="Haridas S."/>
            <person name="Kuo A."/>
            <person name="Mondo S."/>
            <person name="Pangilinan J."/>
            <person name="Riley R."/>
            <person name="Labutti K."/>
            <person name="Andreopoulos B."/>
            <person name="Lipzen A."/>
            <person name="Chen C."/>
            <person name="Yanf M."/>
            <person name="Daum C."/>
            <person name="Ng V."/>
            <person name="Clum A."/>
            <person name="Ohm R."/>
            <person name="Martin F."/>
            <person name="Silar P."/>
            <person name="Natvig D."/>
            <person name="Lalanne C."/>
            <person name="Gautier V."/>
            <person name="Ament-Velasquez S.L."/>
            <person name="Kruys A."/>
            <person name="Hutchinson M.I."/>
            <person name="Powell A.J."/>
            <person name="Barry K."/>
            <person name="Miller A.N."/>
            <person name="Grigoriev I.V."/>
            <person name="Debuchy R."/>
            <person name="Gladieux P."/>
            <person name="Thoren M.H."/>
            <person name="Johannesson H."/>
        </authorList>
    </citation>
    <scope>NUCLEOTIDE SEQUENCE</scope>
    <source>
        <strain evidence="1">CBS 731.68</strain>
    </source>
</reference>
<evidence type="ECO:0000313" key="2">
    <source>
        <dbReference type="Proteomes" id="UP001302602"/>
    </source>
</evidence>
<dbReference type="GeneID" id="87830999"/>
<reference evidence="1" key="1">
    <citation type="journal article" date="2023" name="Mol. Phylogenet. Evol.">
        <title>Genome-scale phylogeny and comparative genomics of the fungal order Sordariales.</title>
        <authorList>
            <person name="Hensen N."/>
            <person name="Bonometti L."/>
            <person name="Westerberg I."/>
            <person name="Brannstrom I.O."/>
            <person name="Guillou S."/>
            <person name="Cros-Aarteil S."/>
            <person name="Calhoun S."/>
            <person name="Haridas S."/>
            <person name="Kuo A."/>
            <person name="Mondo S."/>
            <person name="Pangilinan J."/>
            <person name="Riley R."/>
            <person name="LaButti K."/>
            <person name="Andreopoulos B."/>
            <person name="Lipzen A."/>
            <person name="Chen C."/>
            <person name="Yan M."/>
            <person name="Daum C."/>
            <person name="Ng V."/>
            <person name="Clum A."/>
            <person name="Steindorff A."/>
            <person name="Ohm R.A."/>
            <person name="Martin F."/>
            <person name="Silar P."/>
            <person name="Natvig D.O."/>
            <person name="Lalanne C."/>
            <person name="Gautier V."/>
            <person name="Ament-Velasquez S.L."/>
            <person name="Kruys A."/>
            <person name="Hutchinson M.I."/>
            <person name="Powell A.J."/>
            <person name="Barry K."/>
            <person name="Miller A.N."/>
            <person name="Grigoriev I.V."/>
            <person name="Debuchy R."/>
            <person name="Gladieux P."/>
            <person name="Hiltunen Thoren M."/>
            <person name="Johannesson H."/>
        </authorList>
    </citation>
    <scope>NUCLEOTIDE SEQUENCE</scope>
    <source>
        <strain evidence="1">CBS 731.68</strain>
    </source>
</reference>
<evidence type="ECO:0000313" key="1">
    <source>
        <dbReference type="EMBL" id="KAK4117977.1"/>
    </source>
</evidence>
<comment type="caution">
    <text evidence="1">The sequence shown here is derived from an EMBL/GenBank/DDBJ whole genome shotgun (WGS) entry which is preliminary data.</text>
</comment>
<name>A0AAN6TNX1_9PEZI</name>
<proteinExistence type="predicted"/>
<dbReference type="AlphaFoldDB" id="A0AAN6TNX1"/>
<dbReference type="EMBL" id="MU853299">
    <property type="protein sequence ID" value="KAK4117977.1"/>
    <property type="molecule type" value="Genomic_DNA"/>
</dbReference>
<gene>
    <name evidence="1" type="ORF">N657DRAFT_651771</name>
</gene>
<protein>
    <submittedName>
        <fullName evidence="1">Uncharacterized protein</fullName>
    </submittedName>
</protein>
<dbReference type="RefSeq" id="XP_062641750.1">
    <property type="nucleotide sequence ID" value="XM_062794230.1"/>
</dbReference>
<organism evidence="1 2">
    <name type="scientific">Parathielavia appendiculata</name>
    <dbReference type="NCBI Taxonomy" id="2587402"/>
    <lineage>
        <taxon>Eukaryota</taxon>
        <taxon>Fungi</taxon>
        <taxon>Dikarya</taxon>
        <taxon>Ascomycota</taxon>
        <taxon>Pezizomycotina</taxon>
        <taxon>Sordariomycetes</taxon>
        <taxon>Sordariomycetidae</taxon>
        <taxon>Sordariales</taxon>
        <taxon>Chaetomiaceae</taxon>
        <taxon>Parathielavia</taxon>
    </lineage>
</organism>
<dbReference type="Proteomes" id="UP001302602">
    <property type="component" value="Unassembled WGS sequence"/>
</dbReference>
<sequence>MHAAPNGYTANEVLILMNAIFARKTDLHNEPPSHSPEQHDFFLASEHPSEYGESFAFQTSSTQAESIQDDQNRYSARTIALRVSNHLGFASAWETTIIPWLPTSSTGTAPTTMPWTCTTFPSCRARPCRE</sequence>